<dbReference type="OrthoDB" id="7933542at2"/>
<dbReference type="AlphaFoldDB" id="A0A420WBQ9"/>
<evidence type="ECO:0000313" key="1">
    <source>
        <dbReference type="EMBL" id="RKQ68370.1"/>
    </source>
</evidence>
<comment type="caution">
    <text evidence="1">The sequence shown here is derived from an EMBL/GenBank/DDBJ whole genome shotgun (WGS) entry which is preliminary data.</text>
</comment>
<sequence length="75" mass="8158">MGRQKKPAAPASFVLFNVIYEDGSLSSNRKVPGELLDGLDGDAPARTFIMDQDRKIAEMSGQPRGPIKSLKRVGK</sequence>
<name>A0A420WBQ9_9PROT</name>
<protein>
    <submittedName>
        <fullName evidence="1">Uncharacterized protein</fullName>
    </submittedName>
</protein>
<proteinExistence type="predicted"/>
<dbReference type="Proteomes" id="UP000277424">
    <property type="component" value="Unassembled WGS sequence"/>
</dbReference>
<dbReference type="RefSeq" id="WP_008943937.1">
    <property type="nucleotide sequence ID" value="NZ_RBIG01000003.1"/>
</dbReference>
<evidence type="ECO:0000313" key="2">
    <source>
        <dbReference type="Proteomes" id="UP000277424"/>
    </source>
</evidence>
<organism evidence="1 2">
    <name type="scientific">Oceanibaculum indicum</name>
    <dbReference type="NCBI Taxonomy" id="526216"/>
    <lineage>
        <taxon>Bacteria</taxon>
        <taxon>Pseudomonadati</taxon>
        <taxon>Pseudomonadota</taxon>
        <taxon>Alphaproteobacteria</taxon>
        <taxon>Rhodospirillales</taxon>
        <taxon>Oceanibaculaceae</taxon>
        <taxon>Oceanibaculum</taxon>
    </lineage>
</organism>
<reference evidence="1 2" key="1">
    <citation type="submission" date="2018-10" db="EMBL/GenBank/DDBJ databases">
        <title>Comparative analysis of microorganisms from saline springs in Andes Mountain Range, Colombia.</title>
        <authorList>
            <person name="Rubin E."/>
        </authorList>
    </citation>
    <scope>NUCLEOTIDE SEQUENCE [LARGE SCALE GENOMIC DNA]</scope>
    <source>
        <strain evidence="1 2">USBA 36</strain>
    </source>
</reference>
<accession>A0A420WBQ9</accession>
<gene>
    <name evidence="1" type="ORF">BCL74_2849</name>
</gene>
<dbReference type="EMBL" id="RBIG01000003">
    <property type="protein sequence ID" value="RKQ68370.1"/>
    <property type="molecule type" value="Genomic_DNA"/>
</dbReference>